<sequence length="54" mass="6361">MKRERLLKYLLERADTAGQNRIVFFLDDTQRLREILFISAGRGECPLKIQPIID</sequence>
<gene>
    <name evidence="1" type="ORF">SAMN05661091_3224</name>
</gene>
<proteinExistence type="predicted"/>
<dbReference type="EMBL" id="LT840184">
    <property type="protein sequence ID" value="SMF85950.1"/>
    <property type="molecule type" value="Genomic_DNA"/>
</dbReference>
<evidence type="ECO:0000313" key="1">
    <source>
        <dbReference type="EMBL" id="SMF85950.1"/>
    </source>
</evidence>
<organism evidence="1 2">
    <name type="scientific">Paenibacillus uliginis N3/975</name>
    <dbReference type="NCBI Taxonomy" id="1313296"/>
    <lineage>
        <taxon>Bacteria</taxon>
        <taxon>Bacillati</taxon>
        <taxon>Bacillota</taxon>
        <taxon>Bacilli</taxon>
        <taxon>Bacillales</taxon>
        <taxon>Paenibacillaceae</taxon>
        <taxon>Paenibacillus</taxon>
    </lineage>
</organism>
<protein>
    <submittedName>
        <fullName evidence="1">Uncharacterized protein</fullName>
    </submittedName>
</protein>
<reference evidence="1 2" key="1">
    <citation type="submission" date="2017-04" db="EMBL/GenBank/DDBJ databases">
        <authorList>
            <person name="Afonso C.L."/>
            <person name="Miller P.J."/>
            <person name="Scott M.A."/>
            <person name="Spackman E."/>
            <person name="Goraichik I."/>
            <person name="Dimitrov K.M."/>
            <person name="Suarez D.L."/>
            <person name="Swayne D.E."/>
        </authorList>
    </citation>
    <scope>NUCLEOTIDE SEQUENCE [LARGE SCALE GENOMIC DNA]</scope>
    <source>
        <strain evidence="1 2">N3/975</strain>
    </source>
</reference>
<keyword evidence="2" id="KW-1185">Reference proteome</keyword>
<dbReference type="AlphaFoldDB" id="A0A1X7HFX0"/>
<dbReference type="STRING" id="1313296.SAMN05661091_3224"/>
<name>A0A1X7HFX0_9BACL</name>
<accession>A0A1X7HFX0</accession>
<evidence type="ECO:0000313" key="2">
    <source>
        <dbReference type="Proteomes" id="UP000192940"/>
    </source>
</evidence>
<dbReference type="Proteomes" id="UP000192940">
    <property type="component" value="Chromosome I"/>
</dbReference>